<dbReference type="eggNOG" id="ENOG5032MCI">
    <property type="taxonomic scope" value="Bacteria"/>
</dbReference>
<feature type="transmembrane region" description="Helical" evidence="1">
    <location>
        <begin position="61"/>
        <end position="80"/>
    </location>
</feature>
<keyword evidence="1" id="KW-1133">Transmembrane helix</keyword>
<dbReference type="STRING" id="59919.PMM0689"/>
<organism evidence="2 3">
    <name type="scientific">Prochlorococcus marinus subsp. pastoris (strain CCMP1986 / NIES-2087 / MED4)</name>
    <dbReference type="NCBI Taxonomy" id="59919"/>
    <lineage>
        <taxon>Bacteria</taxon>
        <taxon>Bacillati</taxon>
        <taxon>Cyanobacteriota</taxon>
        <taxon>Cyanophyceae</taxon>
        <taxon>Synechococcales</taxon>
        <taxon>Prochlorococcaceae</taxon>
        <taxon>Prochlorococcus</taxon>
    </lineage>
</organism>
<keyword evidence="1" id="KW-0472">Membrane</keyword>
<dbReference type="RefSeq" id="WP_011132323.1">
    <property type="nucleotide sequence ID" value="NC_005072.1"/>
</dbReference>
<dbReference type="SUPFAM" id="SSF103511">
    <property type="entry name" value="Chlorophyll a-b binding protein"/>
    <property type="match status" value="1"/>
</dbReference>
<protein>
    <submittedName>
        <fullName evidence="2">Possible high light inducible protein</fullName>
    </submittedName>
</protein>
<dbReference type="Pfam" id="PF00504">
    <property type="entry name" value="Chloroa_b-bind"/>
    <property type="match status" value="1"/>
</dbReference>
<evidence type="ECO:0000256" key="1">
    <source>
        <dbReference type="SAM" id="Phobius"/>
    </source>
</evidence>
<gene>
    <name evidence="2" type="primary">hli22</name>
    <name evidence="2" type="ordered locus">PMM0689</name>
</gene>
<reference evidence="2 3" key="1">
    <citation type="journal article" date="2003" name="Nature">
        <title>Genome divergence in two Prochlorococcus ecotypes reflects oceanic niche differentiation.</title>
        <authorList>
            <person name="Rocap G."/>
            <person name="Larimer F.W."/>
            <person name="Lamerdin J.E."/>
            <person name="Malfatti S."/>
            <person name="Chain P."/>
            <person name="Ahlgren N.A."/>
            <person name="Arellano A."/>
            <person name="Coleman M."/>
            <person name="Hauser L."/>
            <person name="Hess W.R."/>
            <person name="Johnson Z.I."/>
            <person name="Land M.L."/>
            <person name="Lindell D."/>
            <person name="Post A.F."/>
            <person name="Regala W."/>
            <person name="Shah M."/>
            <person name="Shaw S.L."/>
            <person name="Steglich C."/>
            <person name="Sullivan M.B."/>
            <person name="Ting C.S."/>
            <person name="Tolonen A."/>
            <person name="Webb E.A."/>
            <person name="Zinser E.R."/>
            <person name="Chisholm S.W."/>
        </authorList>
    </citation>
    <scope>NUCLEOTIDE SEQUENCE [LARGE SCALE GENOMIC DNA]</scope>
    <source>
        <strain evidence="3">CCMP1986 / NIES-2087 / MED4</strain>
    </source>
</reference>
<accession>Q7V204</accession>
<dbReference type="Gene3D" id="1.10.3460.10">
    <property type="entry name" value="Chlorophyll a/b binding protein domain"/>
    <property type="match status" value="1"/>
</dbReference>
<dbReference type="HOGENOM" id="CLU_2524857_0_0_3"/>
<keyword evidence="1" id="KW-0812">Transmembrane</keyword>
<proteinExistence type="predicted"/>
<evidence type="ECO:0000313" key="2">
    <source>
        <dbReference type="EMBL" id="CAE19148.1"/>
    </source>
</evidence>
<sequence length="84" mass="9547">MSPLTGFIIVVIAITLQFTLYTIKRLQEPLDPNLFDSQKSPKMNNRKKSFWKNAEITNGRLAMVGLLALVVNYGFFGWIIPGFI</sequence>
<dbReference type="Proteomes" id="UP000001026">
    <property type="component" value="Chromosome"/>
</dbReference>
<evidence type="ECO:0000313" key="3">
    <source>
        <dbReference type="Proteomes" id="UP000001026"/>
    </source>
</evidence>
<dbReference type="KEGG" id="pmm:PMM0689"/>
<dbReference type="EMBL" id="BX548174">
    <property type="protein sequence ID" value="CAE19148.1"/>
    <property type="molecule type" value="Genomic_DNA"/>
</dbReference>
<name>Q7V204_PROMP</name>
<feature type="transmembrane region" description="Helical" evidence="1">
    <location>
        <begin position="6"/>
        <end position="23"/>
    </location>
</feature>
<dbReference type="InterPro" id="IPR022796">
    <property type="entry name" value="Chloroa_b-bind"/>
</dbReference>
<dbReference type="AlphaFoldDB" id="Q7V204"/>
<dbReference type="OrthoDB" id="541752at2"/>